<evidence type="ECO:0000256" key="10">
    <source>
        <dbReference type="ARBA" id="ARBA00023201"/>
    </source>
</evidence>
<keyword evidence="8 12" id="KW-0406">Ion transport</keyword>
<keyword evidence="3 12" id="KW-0813">Transport</keyword>
<comment type="subcellular location">
    <subcellularLocation>
        <location evidence="1">Membrane</location>
        <topology evidence="1">Multi-pass membrane protein</topology>
    </subcellularLocation>
</comment>
<dbReference type="GO" id="GO:0016020">
    <property type="term" value="C:membrane"/>
    <property type="evidence" value="ECO:0007669"/>
    <property type="project" value="UniProtKB-SubCell"/>
</dbReference>
<protein>
    <submittedName>
        <fullName evidence="14">Uncharacterized protein</fullName>
    </submittedName>
</protein>
<comment type="similarity">
    <text evidence="2 12">Belongs to the amiloride-sensitive sodium channel (TC 1.A.6) family.</text>
</comment>
<evidence type="ECO:0000256" key="1">
    <source>
        <dbReference type="ARBA" id="ARBA00004141"/>
    </source>
</evidence>
<name>A0AAN9YWA1_9ORTH</name>
<comment type="caution">
    <text evidence="14">The sequence shown here is derived from an EMBL/GenBank/DDBJ whole genome shotgun (WGS) entry which is preliminary data.</text>
</comment>
<organism evidence="14 15">
    <name type="scientific">Gryllus longicercus</name>
    <dbReference type="NCBI Taxonomy" id="2509291"/>
    <lineage>
        <taxon>Eukaryota</taxon>
        <taxon>Metazoa</taxon>
        <taxon>Ecdysozoa</taxon>
        <taxon>Arthropoda</taxon>
        <taxon>Hexapoda</taxon>
        <taxon>Insecta</taxon>
        <taxon>Pterygota</taxon>
        <taxon>Neoptera</taxon>
        <taxon>Polyneoptera</taxon>
        <taxon>Orthoptera</taxon>
        <taxon>Ensifera</taxon>
        <taxon>Gryllidea</taxon>
        <taxon>Grylloidea</taxon>
        <taxon>Gryllidae</taxon>
        <taxon>Gryllinae</taxon>
        <taxon>Gryllus</taxon>
    </lineage>
</organism>
<reference evidence="14 15" key="1">
    <citation type="submission" date="2024-03" db="EMBL/GenBank/DDBJ databases">
        <title>The genome assembly and annotation of the cricket Gryllus longicercus Weissman &amp; Gray.</title>
        <authorList>
            <person name="Szrajer S."/>
            <person name="Gray D."/>
            <person name="Ylla G."/>
        </authorList>
    </citation>
    <scope>NUCLEOTIDE SEQUENCE [LARGE SCALE GENOMIC DNA]</scope>
    <source>
        <strain evidence="14">DAG 2021-001</strain>
        <tissue evidence="14">Whole body minus gut</tissue>
    </source>
</reference>
<evidence type="ECO:0000256" key="7">
    <source>
        <dbReference type="ARBA" id="ARBA00023053"/>
    </source>
</evidence>
<evidence type="ECO:0000313" key="15">
    <source>
        <dbReference type="Proteomes" id="UP001378592"/>
    </source>
</evidence>
<keyword evidence="5 12" id="KW-0812">Transmembrane</keyword>
<evidence type="ECO:0000256" key="8">
    <source>
        <dbReference type="ARBA" id="ARBA00023065"/>
    </source>
</evidence>
<evidence type="ECO:0000256" key="3">
    <source>
        <dbReference type="ARBA" id="ARBA00022448"/>
    </source>
</evidence>
<evidence type="ECO:0000256" key="11">
    <source>
        <dbReference type="ARBA" id="ARBA00023303"/>
    </source>
</evidence>
<evidence type="ECO:0000256" key="9">
    <source>
        <dbReference type="ARBA" id="ARBA00023136"/>
    </source>
</evidence>
<keyword evidence="7" id="KW-0915">Sodium</keyword>
<evidence type="ECO:0000256" key="6">
    <source>
        <dbReference type="ARBA" id="ARBA00022989"/>
    </source>
</evidence>
<dbReference type="AlphaFoldDB" id="A0AAN9YWA1"/>
<dbReference type="InterPro" id="IPR001873">
    <property type="entry name" value="ENaC"/>
</dbReference>
<keyword evidence="10 12" id="KW-0739">Sodium transport</keyword>
<dbReference type="Pfam" id="PF00858">
    <property type="entry name" value="ASC"/>
    <property type="match status" value="1"/>
</dbReference>
<evidence type="ECO:0000256" key="13">
    <source>
        <dbReference type="SAM" id="Phobius"/>
    </source>
</evidence>
<gene>
    <name evidence="14" type="ORF">R5R35_011046</name>
</gene>
<feature type="transmembrane region" description="Helical" evidence="13">
    <location>
        <begin position="93"/>
        <end position="122"/>
    </location>
</feature>
<dbReference type="EMBL" id="JAZDUA010000493">
    <property type="protein sequence ID" value="KAK7791842.1"/>
    <property type="molecule type" value="Genomic_DNA"/>
</dbReference>
<keyword evidence="9 13" id="KW-0472">Membrane</keyword>
<sequence length="137" mass="15267">MLPTGCPCTEEGLSCIDDIFTQLKNMKIRSDVPPDGEEENCFCPPSCSESEYQYISKPLINYESPNKDWAIVKIKLAYLPSERFTRRVICGKLDFAVCVGGVGGLLLGASLLSLIEIVHFLFLRPLMNLCQKLGSHH</sequence>
<evidence type="ECO:0000256" key="4">
    <source>
        <dbReference type="ARBA" id="ARBA00022461"/>
    </source>
</evidence>
<keyword evidence="6 13" id="KW-1133">Transmembrane helix</keyword>
<dbReference type="Proteomes" id="UP001378592">
    <property type="component" value="Unassembled WGS sequence"/>
</dbReference>
<keyword evidence="4 12" id="KW-0894">Sodium channel</keyword>
<evidence type="ECO:0000256" key="2">
    <source>
        <dbReference type="ARBA" id="ARBA00007193"/>
    </source>
</evidence>
<evidence type="ECO:0000256" key="5">
    <source>
        <dbReference type="ARBA" id="ARBA00022692"/>
    </source>
</evidence>
<evidence type="ECO:0000313" key="14">
    <source>
        <dbReference type="EMBL" id="KAK7791842.1"/>
    </source>
</evidence>
<keyword evidence="11 12" id="KW-0407">Ion channel</keyword>
<keyword evidence="15" id="KW-1185">Reference proteome</keyword>
<evidence type="ECO:0000256" key="12">
    <source>
        <dbReference type="RuleBase" id="RU000679"/>
    </source>
</evidence>
<dbReference type="GO" id="GO:0005272">
    <property type="term" value="F:sodium channel activity"/>
    <property type="evidence" value="ECO:0007669"/>
    <property type="project" value="UniProtKB-KW"/>
</dbReference>
<accession>A0AAN9YWA1</accession>
<proteinExistence type="inferred from homology"/>